<feature type="transmembrane region" description="Helical" evidence="1">
    <location>
        <begin position="12"/>
        <end position="29"/>
    </location>
</feature>
<sequence length="161" mass="17759">MMLERYAASLKLLLFAGSALFLGVLYYWLFRAPDGVVFLAYLPERTPITDDSMLQSLIGWLPTFIHVFAFSIVTALVLGVHYACFSCCLWGSVNAVFEAGQALPDSILDHLPELLNLQDYLKTGTFSLMDLAACLLGAAGAWLLLGYFHTTEQLSEDSSVH</sequence>
<evidence type="ECO:0000313" key="2">
    <source>
        <dbReference type="EMBL" id="ODB95353.1"/>
    </source>
</evidence>
<gene>
    <name evidence="2" type="ORF">A3196_00415</name>
</gene>
<feature type="transmembrane region" description="Helical" evidence="1">
    <location>
        <begin position="128"/>
        <end position="148"/>
    </location>
</feature>
<dbReference type="STRING" id="1818881.A3196_00415"/>
<name>A0A1E2UKW4_9GAMM</name>
<proteinExistence type="predicted"/>
<keyword evidence="1" id="KW-0812">Transmembrane</keyword>
<protein>
    <submittedName>
        <fullName evidence="2">Uncharacterized protein</fullName>
    </submittedName>
</protein>
<dbReference type="Proteomes" id="UP000094849">
    <property type="component" value="Unassembled WGS sequence"/>
</dbReference>
<keyword evidence="1" id="KW-0472">Membrane</keyword>
<dbReference type="EMBL" id="LVJZ01000003">
    <property type="protein sequence ID" value="ODB95353.1"/>
    <property type="molecule type" value="Genomic_DNA"/>
</dbReference>
<evidence type="ECO:0000256" key="1">
    <source>
        <dbReference type="SAM" id="Phobius"/>
    </source>
</evidence>
<keyword evidence="3" id="KW-1185">Reference proteome</keyword>
<evidence type="ECO:0000313" key="3">
    <source>
        <dbReference type="Proteomes" id="UP000094849"/>
    </source>
</evidence>
<reference evidence="2 3" key="1">
    <citation type="submission" date="2016-03" db="EMBL/GenBank/DDBJ databases">
        <title>Chemosynthetic sulphur-oxidizing symbionts of marine invertebrate animals are capable of nitrogen fixation.</title>
        <authorList>
            <person name="Petersen J.M."/>
            <person name="Kemper A."/>
            <person name="Gruber-Vodicka H."/>
            <person name="Cardini U."/>
            <person name="Geest Mvander."/>
            <person name="Kleiner M."/>
            <person name="Bulgheresi S."/>
            <person name="Fussmann M."/>
            <person name="Herbold C."/>
            <person name="Seah B.K.B."/>
            <person name="Antony C.Paul."/>
            <person name="Liu D."/>
            <person name="Belitz A."/>
            <person name="Weber M."/>
        </authorList>
    </citation>
    <scope>NUCLEOTIDE SEQUENCE [LARGE SCALE GENOMIC DNA]</scope>
    <source>
        <strain evidence="2">G_D</strain>
    </source>
</reference>
<keyword evidence="1" id="KW-1133">Transmembrane helix</keyword>
<comment type="caution">
    <text evidence="2">The sequence shown here is derived from an EMBL/GenBank/DDBJ whole genome shotgun (WGS) entry which is preliminary data.</text>
</comment>
<accession>A0A1E2UKW4</accession>
<organism evidence="2 3">
    <name type="scientific">Candidatus Thiodiazotropha endoloripes</name>
    <dbReference type="NCBI Taxonomy" id="1818881"/>
    <lineage>
        <taxon>Bacteria</taxon>
        <taxon>Pseudomonadati</taxon>
        <taxon>Pseudomonadota</taxon>
        <taxon>Gammaproteobacteria</taxon>
        <taxon>Chromatiales</taxon>
        <taxon>Sedimenticolaceae</taxon>
        <taxon>Candidatus Thiodiazotropha</taxon>
    </lineage>
</organism>
<feature type="transmembrane region" description="Helical" evidence="1">
    <location>
        <begin position="57"/>
        <end position="80"/>
    </location>
</feature>
<dbReference type="AlphaFoldDB" id="A0A1E2UKW4"/>